<proteinExistence type="predicted"/>
<dbReference type="Proteomes" id="UP001056336">
    <property type="component" value="Chromosome"/>
</dbReference>
<feature type="transmembrane region" description="Helical" evidence="2">
    <location>
        <begin position="215"/>
        <end position="248"/>
    </location>
</feature>
<feature type="region of interest" description="Disordered" evidence="1">
    <location>
        <begin position="259"/>
        <end position="334"/>
    </location>
</feature>
<feature type="transmembrane region" description="Helical" evidence="2">
    <location>
        <begin position="12"/>
        <end position="35"/>
    </location>
</feature>
<feature type="transmembrane region" description="Helical" evidence="2">
    <location>
        <begin position="338"/>
        <end position="358"/>
    </location>
</feature>
<keyword evidence="2" id="KW-0472">Membrane</keyword>
<protein>
    <recommendedName>
        <fullName evidence="5">Glycosyltransferase RgtA/B/C/D-like domain-containing protein</fullName>
    </recommendedName>
</protein>
<keyword evidence="4" id="KW-1185">Reference proteome</keyword>
<evidence type="ECO:0008006" key="5">
    <source>
        <dbReference type="Google" id="ProtNLM"/>
    </source>
</evidence>
<gene>
    <name evidence="3" type="ORF">M6D93_01460</name>
</gene>
<accession>A0ABY4QZL9</accession>
<feature type="transmembrane region" description="Helical" evidence="2">
    <location>
        <begin position="482"/>
        <end position="503"/>
    </location>
</feature>
<evidence type="ECO:0000256" key="1">
    <source>
        <dbReference type="SAM" id="MobiDB-lite"/>
    </source>
</evidence>
<reference evidence="3" key="2">
    <citation type="submission" date="2022-05" db="EMBL/GenBank/DDBJ databases">
        <authorList>
            <person name="Kim J.-S."/>
            <person name="Lee K."/>
            <person name="Suh M."/>
            <person name="Eom M."/>
            <person name="Kim J.-S."/>
            <person name="Kim D.-S."/>
            <person name="Ko S.-H."/>
            <person name="Shin Y."/>
            <person name="Lee J.-S."/>
        </authorList>
    </citation>
    <scope>NUCLEOTIDE SEQUENCE</scope>
    <source>
        <strain evidence="3">N237</strain>
    </source>
</reference>
<sequence>MRVDLSWVRRALFGLARVVALFIIFSAATAPLVILSVRDHKGLSPVDELVYVDYFHKIARGEHVVRDGDYLDTITLRDKACRGIPPYIRPNKVACAEPLHGPSTRNTASIDPPTYYWATAVVANEVRHTGLNRDFIDSIRLVGIVWAGAGLTTVWLLCRALGATRIASLLMTGACWGTNGLTSQWVHVTPHAADLFVGGFVSLTVVHWLKTGRGLWLLAVGGCTASLFKLSDINVALLGGLCFLLLALGRRHASAVSTTHGDDRAEAGGGSAPDLAPAGPAVAAPLADGSPRNESATQALSTSPVATATVPIESESTTAPRSVAPPAIPRTQSRGRQVAAAATMIGALAITSLLWVSYRHHVGYASSSALSTFNASSFDVDWVIGSTGRFFSPLGSAGPFFLVWAFVGYSLLHNALSRRRSDELRTDELATATIAALALGPVVLVVAIYLVTKQYVPTAPRYGISLFPLAVALSARELRGKALLAIGTLLVAATVYLTFLGSIA</sequence>
<evidence type="ECO:0000313" key="3">
    <source>
        <dbReference type="EMBL" id="UQX88682.1"/>
    </source>
</evidence>
<feature type="compositionally biased region" description="Low complexity" evidence="1">
    <location>
        <begin position="272"/>
        <end position="289"/>
    </location>
</feature>
<keyword evidence="2" id="KW-1133">Transmembrane helix</keyword>
<feature type="transmembrane region" description="Helical" evidence="2">
    <location>
        <begin position="397"/>
        <end position="417"/>
    </location>
</feature>
<organism evidence="3 4">
    <name type="scientific">Jatrophihabitans telluris</name>
    <dbReference type="NCBI Taxonomy" id="2038343"/>
    <lineage>
        <taxon>Bacteria</taxon>
        <taxon>Bacillati</taxon>
        <taxon>Actinomycetota</taxon>
        <taxon>Actinomycetes</taxon>
        <taxon>Jatrophihabitantales</taxon>
        <taxon>Jatrophihabitantaceae</taxon>
        <taxon>Jatrophihabitans</taxon>
    </lineage>
</organism>
<dbReference type="RefSeq" id="WP_249772393.1">
    <property type="nucleotide sequence ID" value="NZ_CP097332.1"/>
</dbReference>
<feature type="compositionally biased region" description="Polar residues" evidence="1">
    <location>
        <begin position="292"/>
        <end position="306"/>
    </location>
</feature>
<name>A0ABY4QZL9_9ACTN</name>
<feature type="transmembrane region" description="Helical" evidence="2">
    <location>
        <begin position="429"/>
        <end position="452"/>
    </location>
</feature>
<feature type="transmembrane region" description="Helical" evidence="2">
    <location>
        <begin position="192"/>
        <end position="209"/>
    </location>
</feature>
<evidence type="ECO:0000256" key="2">
    <source>
        <dbReference type="SAM" id="Phobius"/>
    </source>
</evidence>
<dbReference type="EMBL" id="CP097332">
    <property type="protein sequence ID" value="UQX88682.1"/>
    <property type="molecule type" value="Genomic_DNA"/>
</dbReference>
<keyword evidence="2" id="KW-0812">Transmembrane</keyword>
<reference evidence="3" key="1">
    <citation type="journal article" date="2018" name="Int. J. Syst. Evol. Microbiol.">
        <title>Jatrophihabitans telluris sp. nov., isolated from sediment soil of lava forest wetlands and the emended description of the genus Jatrophihabitans.</title>
        <authorList>
            <person name="Lee K.C."/>
            <person name="Suh M.K."/>
            <person name="Eom M.K."/>
            <person name="Kim K.K."/>
            <person name="Kim J.S."/>
            <person name="Kim D.S."/>
            <person name="Ko S.H."/>
            <person name="Shin Y.K."/>
            <person name="Lee J.S."/>
        </authorList>
    </citation>
    <scope>NUCLEOTIDE SEQUENCE</scope>
    <source>
        <strain evidence="3">N237</strain>
    </source>
</reference>
<evidence type="ECO:0000313" key="4">
    <source>
        <dbReference type="Proteomes" id="UP001056336"/>
    </source>
</evidence>
<feature type="transmembrane region" description="Helical" evidence="2">
    <location>
        <begin position="139"/>
        <end position="158"/>
    </location>
</feature>